<dbReference type="OrthoDB" id="4161196at2759"/>
<reference evidence="2" key="1">
    <citation type="journal article" date="2020" name="Stud. Mycol.">
        <title>101 Dothideomycetes genomes: a test case for predicting lifestyles and emergence of pathogens.</title>
        <authorList>
            <person name="Haridas S."/>
            <person name="Albert R."/>
            <person name="Binder M."/>
            <person name="Bloem J."/>
            <person name="Labutti K."/>
            <person name="Salamov A."/>
            <person name="Andreopoulos B."/>
            <person name="Baker S."/>
            <person name="Barry K."/>
            <person name="Bills G."/>
            <person name="Bluhm B."/>
            <person name="Cannon C."/>
            <person name="Castanera R."/>
            <person name="Culley D."/>
            <person name="Daum C."/>
            <person name="Ezra D."/>
            <person name="Gonzalez J."/>
            <person name="Henrissat B."/>
            <person name="Kuo A."/>
            <person name="Liang C."/>
            <person name="Lipzen A."/>
            <person name="Lutzoni F."/>
            <person name="Magnuson J."/>
            <person name="Mondo S."/>
            <person name="Nolan M."/>
            <person name="Ohm R."/>
            <person name="Pangilinan J."/>
            <person name="Park H.-J."/>
            <person name="Ramirez L."/>
            <person name="Alfaro M."/>
            <person name="Sun H."/>
            <person name="Tritt A."/>
            <person name="Yoshinaga Y."/>
            <person name="Zwiers L.-H."/>
            <person name="Turgeon B."/>
            <person name="Goodwin S."/>
            <person name="Spatafora J."/>
            <person name="Crous P."/>
            <person name="Grigoriev I."/>
        </authorList>
    </citation>
    <scope>NUCLEOTIDE SEQUENCE</scope>
    <source>
        <strain evidence="2">CBS 122367</strain>
    </source>
</reference>
<dbReference type="PANTHER" id="PTHR33112">
    <property type="entry name" value="DOMAIN PROTEIN, PUTATIVE-RELATED"/>
    <property type="match status" value="1"/>
</dbReference>
<protein>
    <submittedName>
        <fullName evidence="2">HET-domain-containing protein</fullName>
    </submittedName>
</protein>
<name>A0A6G1ILU1_9PLEO</name>
<accession>A0A6G1ILU1</accession>
<dbReference type="InterPro" id="IPR010730">
    <property type="entry name" value="HET"/>
</dbReference>
<evidence type="ECO:0000313" key="2">
    <source>
        <dbReference type="EMBL" id="KAF2678911.1"/>
    </source>
</evidence>
<sequence length="473" mass="55391">MVENRNFPAIPEVGSPTYFVLLRAWLRWCDGSHNCTRRNAKSKAALPSRLLDLRNPTPDIMRLFCPKKKDGVKYAALSHCWGQLTDENKRQFCTTDDNIEERLKGFTFSELSKTFQDAIRVTRGLGIQYLWIDSLCIIQGNQKDWEHEAKRMEGVYASAYCTIAATSAVDSNAGFLERNVSNKYVHVQDASGRRFYVCTDIDGFDNDVDNARLNKRAWVMQERVLSRRTIHFTANQVYFECGEGIYCENFTMLKSSFRKKYFMLDPEFPARLLGSGNQRTMEFIQFLSEEYSRRGLTEKTDRCVAISGLEDRIARARKCQTRYGVFQPYLHRNLLWQRSGEERMKRIGYKTQVVPSWSWMAYDGSIRFMDIPFEEVDWMKMERRDTSYAILDSSKAERGWVWYDVEASEDLDAERCVVVGREDWEAFENKLGLRKYYILIVRPTSVDNEYTRVGVGWIQSDYVTRQRLNMRVV</sequence>
<evidence type="ECO:0000259" key="1">
    <source>
        <dbReference type="Pfam" id="PF06985"/>
    </source>
</evidence>
<evidence type="ECO:0000313" key="3">
    <source>
        <dbReference type="Proteomes" id="UP000799291"/>
    </source>
</evidence>
<dbReference type="Proteomes" id="UP000799291">
    <property type="component" value="Unassembled WGS sequence"/>
</dbReference>
<dbReference type="Pfam" id="PF06985">
    <property type="entry name" value="HET"/>
    <property type="match status" value="1"/>
</dbReference>
<proteinExistence type="predicted"/>
<keyword evidence="3" id="KW-1185">Reference proteome</keyword>
<feature type="domain" description="Heterokaryon incompatibility" evidence="1">
    <location>
        <begin position="74"/>
        <end position="222"/>
    </location>
</feature>
<gene>
    <name evidence="2" type="ORF">K458DRAFT_463103</name>
</gene>
<dbReference type="PANTHER" id="PTHR33112:SF10">
    <property type="entry name" value="TOL"/>
    <property type="match status" value="1"/>
</dbReference>
<organism evidence="2 3">
    <name type="scientific">Lentithecium fluviatile CBS 122367</name>
    <dbReference type="NCBI Taxonomy" id="1168545"/>
    <lineage>
        <taxon>Eukaryota</taxon>
        <taxon>Fungi</taxon>
        <taxon>Dikarya</taxon>
        <taxon>Ascomycota</taxon>
        <taxon>Pezizomycotina</taxon>
        <taxon>Dothideomycetes</taxon>
        <taxon>Pleosporomycetidae</taxon>
        <taxon>Pleosporales</taxon>
        <taxon>Massarineae</taxon>
        <taxon>Lentitheciaceae</taxon>
        <taxon>Lentithecium</taxon>
    </lineage>
</organism>
<dbReference type="AlphaFoldDB" id="A0A6G1ILU1"/>
<dbReference type="EMBL" id="MU005608">
    <property type="protein sequence ID" value="KAF2678911.1"/>
    <property type="molecule type" value="Genomic_DNA"/>
</dbReference>